<feature type="transmembrane region" description="Helical" evidence="1">
    <location>
        <begin position="178"/>
        <end position="199"/>
    </location>
</feature>
<dbReference type="RefSeq" id="WP_345240547.1">
    <property type="nucleotide sequence ID" value="NZ_BAABHD010000005.1"/>
</dbReference>
<reference evidence="3" key="1">
    <citation type="journal article" date="2019" name="Int. J. Syst. Evol. Microbiol.">
        <title>The Global Catalogue of Microorganisms (GCM) 10K type strain sequencing project: providing services to taxonomists for standard genome sequencing and annotation.</title>
        <authorList>
            <consortium name="The Broad Institute Genomics Platform"/>
            <consortium name="The Broad Institute Genome Sequencing Center for Infectious Disease"/>
            <person name="Wu L."/>
            <person name="Ma J."/>
        </authorList>
    </citation>
    <scope>NUCLEOTIDE SEQUENCE [LARGE SCALE GENOMIC DNA]</scope>
    <source>
        <strain evidence="3">JCM 17927</strain>
    </source>
</reference>
<keyword evidence="3" id="KW-1185">Reference proteome</keyword>
<evidence type="ECO:0000256" key="1">
    <source>
        <dbReference type="SAM" id="Phobius"/>
    </source>
</evidence>
<feature type="transmembrane region" description="Helical" evidence="1">
    <location>
        <begin position="234"/>
        <end position="254"/>
    </location>
</feature>
<feature type="transmembrane region" description="Helical" evidence="1">
    <location>
        <begin position="32"/>
        <end position="58"/>
    </location>
</feature>
<feature type="transmembrane region" description="Helical" evidence="1">
    <location>
        <begin position="137"/>
        <end position="166"/>
    </location>
</feature>
<accession>A0ABP8MFK5</accession>
<dbReference type="EMBL" id="BAABHD010000005">
    <property type="protein sequence ID" value="GAA4448640.1"/>
    <property type="molecule type" value="Genomic_DNA"/>
</dbReference>
<keyword evidence="1" id="KW-0472">Membrane</keyword>
<name>A0ABP8MFK5_9BACT</name>
<gene>
    <name evidence="2" type="ORF">GCM10023189_06800</name>
</gene>
<feature type="transmembrane region" description="Helical" evidence="1">
    <location>
        <begin position="70"/>
        <end position="88"/>
    </location>
</feature>
<keyword evidence="1" id="KW-1133">Transmembrane helix</keyword>
<keyword evidence="1" id="KW-0812">Transmembrane</keyword>
<evidence type="ECO:0000313" key="2">
    <source>
        <dbReference type="EMBL" id="GAA4448640.1"/>
    </source>
</evidence>
<dbReference type="Proteomes" id="UP001501175">
    <property type="component" value="Unassembled WGS sequence"/>
</dbReference>
<evidence type="ECO:0000313" key="3">
    <source>
        <dbReference type="Proteomes" id="UP001501175"/>
    </source>
</evidence>
<proteinExistence type="predicted"/>
<sequence>MIDIASGIALTSLLAVALYALYQYWHGRQLRCLFLLLFSGLGAWQILMPVLVYGQGWAPTYRLYVPDADLLVYVAYSLLVFRLSVSVGGTSRVSWWFYGVLLLYAGFNLAVLLSRQLAPALYFDYVRHLFAYVIVPYRLPAAVFLVLHYPFSFIASTTLLLLSLLVVVGRSRNVLRGYLLKLVTVLLLAIHGPLLYSAWTTGLPAADAMPEPSADRPTSRAGLDYVYLQIDEDVAAAVLHLVWSLQGIGFGLVVHRQNRQSRRKVSAPAA</sequence>
<comment type="caution">
    <text evidence="2">The sequence shown here is derived from an EMBL/GenBank/DDBJ whole genome shotgun (WGS) entry which is preliminary data.</text>
</comment>
<organism evidence="2 3">
    <name type="scientific">Nibrella saemangeumensis</name>
    <dbReference type="NCBI Taxonomy" id="1084526"/>
    <lineage>
        <taxon>Bacteria</taxon>
        <taxon>Pseudomonadati</taxon>
        <taxon>Bacteroidota</taxon>
        <taxon>Cytophagia</taxon>
        <taxon>Cytophagales</taxon>
        <taxon>Spirosomataceae</taxon>
        <taxon>Nibrella</taxon>
    </lineage>
</organism>
<feature type="transmembrane region" description="Helical" evidence="1">
    <location>
        <begin position="95"/>
        <end position="117"/>
    </location>
</feature>
<protein>
    <submittedName>
        <fullName evidence="2">Uncharacterized protein</fullName>
    </submittedName>
</protein>
<feature type="transmembrane region" description="Helical" evidence="1">
    <location>
        <begin position="6"/>
        <end position="25"/>
    </location>
</feature>